<dbReference type="EMBL" id="JAAPAO010000235">
    <property type="protein sequence ID" value="KAF4666423.1"/>
    <property type="molecule type" value="Genomic_DNA"/>
</dbReference>
<feature type="domain" description="RRM" evidence="4">
    <location>
        <begin position="40"/>
        <end position="118"/>
    </location>
</feature>
<proteinExistence type="predicted"/>
<comment type="caution">
    <text evidence="5">The sequence shown here is derived from an EMBL/GenBank/DDBJ whole genome shotgun (WGS) entry which is preliminary data.</text>
</comment>
<dbReference type="AlphaFoldDB" id="A0A7J6M4B5"/>
<evidence type="ECO:0000313" key="5">
    <source>
        <dbReference type="EMBL" id="KAF4666423.1"/>
    </source>
</evidence>
<reference evidence="5 6" key="1">
    <citation type="submission" date="2020-04" db="EMBL/GenBank/DDBJ databases">
        <title>Perkinsus chesapeaki whole genome sequence.</title>
        <authorList>
            <person name="Bogema D.R."/>
        </authorList>
    </citation>
    <scope>NUCLEOTIDE SEQUENCE [LARGE SCALE GENOMIC DNA]</scope>
    <source>
        <strain evidence="5">ATCC PRA-425</strain>
    </source>
</reference>
<dbReference type="GO" id="GO:0000398">
    <property type="term" value="P:mRNA splicing, via spliceosome"/>
    <property type="evidence" value="ECO:0007669"/>
    <property type="project" value="InterPro"/>
</dbReference>
<dbReference type="SUPFAM" id="SSF54928">
    <property type="entry name" value="RNA-binding domain, RBD"/>
    <property type="match status" value="1"/>
</dbReference>
<evidence type="ECO:0000313" key="6">
    <source>
        <dbReference type="Proteomes" id="UP000591131"/>
    </source>
</evidence>
<dbReference type="PANTHER" id="PTHR45880">
    <property type="entry name" value="RNA-BINDING MOTIF PROTEIN, X-LINKED 2"/>
    <property type="match status" value="1"/>
</dbReference>
<dbReference type="InterPro" id="IPR035979">
    <property type="entry name" value="RBD_domain_sf"/>
</dbReference>
<dbReference type="Pfam" id="PF13862">
    <property type="entry name" value="BCCIP"/>
    <property type="match status" value="1"/>
</dbReference>
<dbReference type="InterPro" id="IPR012677">
    <property type="entry name" value="Nucleotide-bd_a/b_plait_sf"/>
</dbReference>
<dbReference type="PROSITE" id="PS50102">
    <property type="entry name" value="RRM"/>
    <property type="match status" value="1"/>
</dbReference>
<dbReference type="GO" id="GO:0005686">
    <property type="term" value="C:U2 snRNP"/>
    <property type="evidence" value="ECO:0007669"/>
    <property type="project" value="TreeGrafter"/>
</dbReference>
<protein>
    <recommendedName>
        <fullName evidence="4">RRM domain-containing protein</fullName>
    </recommendedName>
</protein>
<dbReference type="Pfam" id="PF00076">
    <property type="entry name" value="RRM_1"/>
    <property type="match status" value="1"/>
</dbReference>
<evidence type="ECO:0000256" key="2">
    <source>
        <dbReference type="PROSITE-ProRule" id="PRU00176"/>
    </source>
</evidence>
<feature type="compositionally biased region" description="Low complexity" evidence="3">
    <location>
        <begin position="330"/>
        <end position="342"/>
    </location>
</feature>
<dbReference type="GO" id="GO:0071013">
    <property type="term" value="C:catalytic step 2 spliceosome"/>
    <property type="evidence" value="ECO:0007669"/>
    <property type="project" value="TreeGrafter"/>
</dbReference>
<feature type="region of interest" description="Disordered" evidence="3">
    <location>
        <begin position="164"/>
        <end position="287"/>
    </location>
</feature>
<dbReference type="InterPro" id="IPR045844">
    <property type="entry name" value="RRM_Ist3-like"/>
</dbReference>
<dbReference type="SMART" id="SM00360">
    <property type="entry name" value="RRM"/>
    <property type="match status" value="1"/>
</dbReference>
<sequence>MTSIRGINAEIGRIKQLSERELQDQTEQRASWHEKYNDSAYLYVGNLDRGLTEGDLITVFSQFGEIMDVNLVRDKETGKSKGFGFIAYENQLSTRYAIDNMIGFNLVGRPLKVDHVSSYRAPIVEDPEGKTDADGNPIYVDYKATGAEGKGFGVTSVTESQKMLDRMAETRSRMTARKDKKWMVEDPSVKSKKEKKEKRHHHHHHKKERSSKGVESKAESSTARRVIKEEGDDYRRHGSRRDEKEDSRRESPDRVHRRRHRSRSGDGDREAAVQADRGEEGRGAMIEGGGATANVTIFSTLSVVFSEDKMSADKKRARPSKVVGAREDSASSIDSSSSSSLSSDRESVDAGSSTEDGFDAAFRFEDMTDGDYQGVRMMITRLLDGKEYDVGSLAQCIIDQQNIGTIIKSGGDDGKKGGEDDDTAFCAVATILNPSELNALHVNAAAVWLRDKAQYMKDTKGMKQLVDHLKQQVDKHADSDDTKVAFDKMVVSDNGACCCCGIVVNERMINLPSELVPGIHRVLKDDVAWSLSEEAHCPAQERKYYKFTHLLFLSSYYVDPSSSSISSAAAMAGGKKKKAAKRKKLMLEMEKKDRRYIAFEDEVFIDHAIWQVSWPFPQGDGIDPETRKKLSRKRLLYCVKYNDWKAMVEQLG</sequence>
<dbReference type="Proteomes" id="UP000591131">
    <property type="component" value="Unassembled WGS sequence"/>
</dbReference>
<dbReference type="GO" id="GO:0071011">
    <property type="term" value="C:precatalytic spliceosome"/>
    <property type="evidence" value="ECO:0007669"/>
    <property type="project" value="TreeGrafter"/>
</dbReference>
<evidence type="ECO:0000256" key="3">
    <source>
        <dbReference type="SAM" id="MobiDB-lite"/>
    </source>
</evidence>
<gene>
    <name evidence="5" type="ORF">FOL47_004091</name>
</gene>
<feature type="compositionally biased region" description="Basic and acidic residues" evidence="3">
    <location>
        <begin position="263"/>
        <end position="282"/>
    </location>
</feature>
<keyword evidence="1 2" id="KW-0694">RNA-binding</keyword>
<feature type="compositionally biased region" description="Basic and acidic residues" evidence="3">
    <location>
        <begin position="181"/>
        <end position="191"/>
    </location>
</feature>
<accession>A0A7J6M4B5</accession>
<name>A0A7J6M4B5_PERCH</name>
<dbReference type="CDD" id="cd12411">
    <property type="entry name" value="RRM_ist3_like"/>
    <property type="match status" value="1"/>
</dbReference>
<dbReference type="InterPro" id="IPR051847">
    <property type="entry name" value="RNA_proc/Spliceosome_comp"/>
</dbReference>
<dbReference type="InterPro" id="IPR000504">
    <property type="entry name" value="RRM_dom"/>
</dbReference>
<evidence type="ECO:0000256" key="1">
    <source>
        <dbReference type="ARBA" id="ARBA00022884"/>
    </source>
</evidence>
<dbReference type="OrthoDB" id="2573941at2759"/>
<feature type="region of interest" description="Disordered" evidence="3">
    <location>
        <begin position="308"/>
        <end position="354"/>
    </location>
</feature>
<dbReference type="PANTHER" id="PTHR45880:SF1">
    <property type="entry name" value="RNA-BINDING MOTIF PROTEIN, X-LINKED 2"/>
    <property type="match status" value="1"/>
</dbReference>
<dbReference type="InterPro" id="IPR025602">
    <property type="entry name" value="BCP1_family"/>
</dbReference>
<organism evidence="5 6">
    <name type="scientific">Perkinsus chesapeaki</name>
    <name type="common">Clam parasite</name>
    <name type="synonym">Perkinsus andrewsi</name>
    <dbReference type="NCBI Taxonomy" id="330153"/>
    <lineage>
        <taxon>Eukaryota</taxon>
        <taxon>Sar</taxon>
        <taxon>Alveolata</taxon>
        <taxon>Perkinsozoa</taxon>
        <taxon>Perkinsea</taxon>
        <taxon>Perkinsida</taxon>
        <taxon>Perkinsidae</taxon>
        <taxon>Perkinsus</taxon>
    </lineage>
</organism>
<feature type="compositionally biased region" description="Basic and acidic residues" evidence="3">
    <location>
        <begin position="226"/>
        <end position="254"/>
    </location>
</feature>
<dbReference type="GO" id="GO:0003723">
    <property type="term" value="F:RNA binding"/>
    <property type="evidence" value="ECO:0007669"/>
    <property type="project" value="UniProtKB-UniRule"/>
</dbReference>
<evidence type="ECO:0000259" key="4">
    <source>
        <dbReference type="PROSITE" id="PS50102"/>
    </source>
</evidence>
<dbReference type="Gene3D" id="3.30.70.330">
    <property type="match status" value="1"/>
</dbReference>
<keyword evidence="6" id="KW-1185">Reference proteome</keyword>
<feature type="compositionally biased region" description="Basic residues" evidence="3">
    <location>
        <begin position="192"/>
        <end position="209"/>
    </location>
</feature>